<dbReference type="EMBL" id="AHYT01000004">
    <property type="protein sequence ID" value="EOT29262.1"/>
    <property type="molecule type" value="Genomic_DNA"/>
</dbReference>
<dbReference type="Gene3D" id="1.10.1740.10">
    <property type="match status" value="1"/>
</dbReference>
<protein>
    <recommendedName>
        <fullName evidence="10">Sigma-70 family RNA polymerase sigma factor</fullName>
    </recommendedName>
</protein>
<evidence type="ECO:0000256" key="5">
    <source>
        <dbReference type="ARBA" id="ARBA00023163"/>
    </source>
</evidence>
<dbReference type="InterPro" id="IPR013249">
    <property type="entry name" value="RNA_pol_sigma70_r4_t2"/>
</dbReference>
<dbReference type="InterPro" id="IPR007627">
    <property type="entry name" value="RNA_pol_sigma70_r2"/>
</dbReference>
<keyword evidence="9" id="KW-1185">Reference proteome</keyword>
<keyword evidence="5" id="KW-0804">Transcription</keyword>
<dbReference type="PANTHER" id="PTHR43133:SF52">
    <property type="entry name" value="ECF RNA POLYMERASE SIGMA FACTOR SIGL"/>
    <property type="match status" value="1"/>
</dbReference>
<dbReference type="InterPro" id="IPR039425">
    <property type="entry name" value="RNA_pol_sigma-70-like"/>
</dbReference>
<comment type="caution">
    <text evidence="8">The sequence shown here is derived from an EMBL/GenBank/DDBJ whole genome shotgun (WGS) entry which is preliminary data.</text>
</comment>
<dbReference type="GO" id="GO:0006352">
    <property type="term" value="P:DNA-templated transcription initiation"/>
    <property type="evidence" value="ECO:0007669"/>
    <property type="project" value="InterPro"/>
</dbReference>
<dbReference type="HOGENOM" id="CLU_047691_3_4_9"/>
<dbReference type="Pfam" id="PF04542">
    <property type="entry name" value="Sigma70_r2"/>
    <property type="match status" value="1"/>
</dbReference>
<accession>S0JAC7</accession>
<feature type="domain" description="RNA polymerase sigma factor 70 region 4 type 2" evidence="7">
    <location>
        <begin position="100"/>
        <end position="152"/>
    </location>
</feature>
<name>S0JAC7_9ENTE</name>
<organism evidence="8 9">
    <name type="scientific">Enterococcus saccharolyticus subsp. saccharolyticus ATCC 43076</name>
    <dbReference type="NCBI Taxonomy" id="1139996"/>
    <lineage>
        <taxon>Bacteria</taxon>
        <taxon>Bacillati</taxon>
        <taxon>Bacillota</taxon>
        <taxon>Bacilli</taxon>
        <taxon>Lactobacillales</taxon>
        <taxon>Enterococcaceae</taxon>
        <taxon>Enterococcus</taxon>
    </lineage>
</organism>
<dbReference type="SUPFAM" id="SSF88659">
    <property type="entry name" value="Sigma3 and sigma4 domains of RNA polymerase sigma factors"/>
    <property type="match status" value="1"/>
</dbReference>
<dbReference type="eggNOG" id="COG1595">
    <property type="taxonomic scope" value="Bacteria"/>
</dbReference>
<reference evidence="8 9" key="1">
    <citation type="submission" date="2013-03" db="EMBL/GenBank/DDBJ databases">
        <title>The Genome Sequence of Enterococcus saccharolyticus ATCC_43076 (Illumina only assembly).</title>
        <authorList>
            <consortium name="The Broad Institute Genomics Platform"/>
            <consortium name="The Broad Institute Genome Sequencing Center for Infectious Disease"/>
            <person name="Earl A."/>
            <person name="Russ C."/>
            <person name="Gilmore M."/>
            <person name="Surin D."/>
            <person name="Walker B."/>
            <person name="Young S."/>
            <person name="Zeng Q."/>
            <person name="Gargeya S."/>
            <person name="Fitzgerald M."/>
            <person name="Haas B."/>
            <person name="Abouelleil A."/>
            <person name="Allen A.W."/>
            <person name="Alvarado L."/>
            <person name="Arachchi H.M."/>
            <person name="Berlin A.M."/>
            <person name="Chapman S.B."/>
            <person name="Gainer-Dewar J."/>
            <person name="Goldberg J."/>
            <person name="Griggs A."/>
            <person name="Gujja S."/>
            <person name="Hansen M."/>
            <person name="Howarth C."/>
            <person name="Imamovic A."/>
            <person name="Ireland A."/>
            <person name="Larimer J."/>
            <person name="McCowan C."/>
            <person name="Murphy C."/>
            <person name="Pearson M."/>
            <person name="Poon T.W."/>
            <person name="Priest M."/>
            <person name="Roberts A."/>
            <person name="Saif S."/>
            <person name="Shea T."/>
            <person name="Sisk P."/>
            <person name="Sykes S."/>
            <person name="Wortman J."/>
            <person name="Nusbaum C."/>
            <person name="Birren B."/>
        </authorList>
    </citation>
    <scope>NUCLEOTIDE SEQUENCE [LARGE SCALE GENOMIC DNA]</scope>
    <source>
        <strain evidence="8 9">ATCC 43076</strain>
    </source>
</reference>
<sequence length="159" mass="19062">MTELEKIYNDYFGDIYRFLYRLCGNKHLAEDLTSETFFKAIQSIDSFKGESDIKTWLFQIAKNTYFSYTRKNKIFVNIADIQTEANINIEKTILQKESSEQIIQILHHFPETYKEVFYLRVFGELDFQQIGQLFGRTNNWACVTFHRARKKLINEMREQ</sequence>
<dbReference type="InterPro" id="IPR036388">
    <property type="entry name" value="WH-like_DNA-bd_sf"/>
</dbReference>
<evidence type="ECO:0008006" key="10">
    <source>
        <dbReference type="Google" id="ProtNLM"/>
    </source>
</evidence>
<dbReference type="Pfam" id="PF08281">
    <property type="entry name" value="Sigma70_r4_2"/>
    <property type="match status" value="1"/>
</dbReference>
<evidence type="ECO:0000313" key="9">
    <source>
        <dbReference type="Proteomes" id="UP000014136"/>
    </source>
</evidence>
<proteinExistence type="inferred from homology"/>
<dbReference type="InterPro" id="IPR014284">
    <property type="entry name" value="RNA_pol_sigma-70_dom"/>
</dbReference>
<dbReference type="PANTHER" id="PTHR43133">
    <property type="entry name" value="RNA POLYMERASE ECF-TYPE SIGMA FACTO"/>
    <property type="match status" value="1"/>
</dbReference>
<dbReference type="NCBIfam" id="TIGR02937">
    <property type="entry name" value="sigma70-ECF"/>
    <property type="match status" value="1"/>
</dbReference>
<dbReference type="GO" id="GO:0003677">
    <property type="term" value="F:DNA binding"/>
    <property type="evidence" value="ECO:0007669"/>
    <property type="project" value="UniProtKB-KW"/>
</dbReference>
<keyword evidence="3" id="KW-0731">Sigma factor</keyword>
<evidence type="ECO:0000256" key="1">
    <source>
        <dbReference type="ARBA" id="ARBA00010641"/>
    </source>
</evidence>
<dbReference type="RefSeq" id="WP_016175011.1">
    <property type="nucleotide sequence ID" value="NZ_KE136389.1"/>
</dbReference>
<dbReference type="GO" id="GO:0016987">
    <property type="term" value="F:sigma factor activity"/>
    <property type="evidence" value="ECO:0007669"/>
    <property type="project" value="UniProtKB-KW"/>
</dbReference>
<evidence type="ECO:0000256" key="2">
    <source>
        <dbReference type="ARBA" id="ARBA00023015"/>
    </source>
</evidence>
<dbReference type="OrthoDB" id="9795666at2"/>
<dbReference type="Gene3D" id="1.10.10.10">
    <property type="entry name" value="Winged helix-like DNA-binding domain superfamily/Winged helix DNA-binding domain"/>
    <property type="match status" value="1"/>
</dbReference>
<dbReference type="PATRIC" id="fig|1139996.3.peg.1193"/>
<keyword evidence="4" id="KW-0238">DNA-binding</keyword>
<evidence type="ECO:0000259" key="7">
    <source>
        <dbReference type="Pfam" id="PF08281"/>
    </source>
</evidence>
<evidence type="ECO:0000259" key="6">
    <source>
        <dbReference type="Pfam" id="PF04542"/>
    </source>
</evidence>
<dbReference type="Proteomes" id="UP000014136">
    <property type="component" value="Unassembled WGS sequence"/>
</dbReference>
<dbReference type="InterPro" id="IPR013325">
    <property type="entry name" value="RNA_pol_sigma_r2"/>
</dbReference>
<evidence type="ECO:0000256" key="3">
    <source>
        <dbReference type="ARBA" id="ARBA00023082"/>
    </source>
</evidence>
<evidence type="ECO:0000313" key="8">
    <source>
        <dbReference type="EMBL" id="EOT29262.1"/>
    </source>
</evidence>
<feature type="domain" description="RNA polymerase sigma-70 region 2" evidence="6">
    <location>
        <begin position="8"/>
        <end position="73"/>
    </location>
</feature>
<evidence type="ECO:0000256" key="4">
    <source>
        <dbReference type="ARBA" id="ARBA00023125"/>
    </source>
</evidence>
<keyword evidence="2" id="KW-0805">Transcription regulation</keyword>
<dbReference type="SUPFAM" id="SSF88946">
    <property type="entry name" value="Sigma2 domain of RNA polymerase sigma factors"/>
    <property type="match status" value="1"/>
</dbReference>
<comment type="similarity">
    <text evidence="1">Belongs to the sigma-70 factor family. ECF subfamily.</text>
</comment>
<gene>
    <name evidence="8" type="ORF">OMQ_01214</name>
</gene>
<dbReference type="AlphaFoldDB" id="S0JAC7"/>
<dbReference type="InterPro" id="IPR013324">
    <property type="entry name" value="RNA_pol_sigma_r3/r4-like"/>
</dbReference>
<dbReference type="STRING" id="41997.RV16_GL000856"/>